<dbReference type="KEGG" id="lko:ABN16_03000"/>
<gene>
    <name evidence="1" type="ORF">ABN16_03000</name>
</gene>
<keyword evidence="2" id="KW-1185">Reference proteome</keyword>
<organism evidence="1 2">
    <name type="scientific">Levilactobacillus koreensis</name>
    <dbReference type="NCBI Taxonomy" id="637971"/>
    <lineage>
        <taxon>Bacteria</taxon>
        <taxon>Bacillati</taxon>
        <taxon>Bacillota</taxon>
        <taxon>Bacilli</taxon>
        <taxon>Lactobacillales</taxon>
        <taxon>Lactobacillaceae</taxon>
        <taxon>Levilactobacillus</taxon>
    </lineage>
</organism>
<protein>
    <submittedName>
        <fullName evidence="1">Uncharacterized protein</fullName>
    </submittedName>
</protein>
<sequence length="85" mass="10318">MTIEYLSARAENYTQRVQRRRFFENHGFTMADFWIEEQGLPYQVMTWNGEMDSKELEKVVRHYSGILFRFFVNLEVHTMGIPDDY</sequence>
<name>A0AAC8ZG23_9LACO</name>
<dbReference type="Proteomes" id="UP000036000">
    <property type="component" value="Chromosome"/>
</dbReference>
<reference evidence="1 2" key="1">
    <citation type="submission" date="2015-07" db="EMBL/GenBank/DDBJ databases">
        <title>Lactobacillus korensis/26-25/ whole genome sequencing.</title>
        <authorList>
            <person name="Kim M.K."/>
            <person name="Im W.-T."/>
            <person name="Srinivasan S."/>
            <person name="Lee J.-J."/>
        </authorList>
    </citation>
    <scope>NUCLEOTIDE SEQUENCE [LARGE SCALE GENOMIC DNA]</scope>
    <source>
        <strain evidence="1 2">26-25</strain>
    </source>
</reference>
<dbReference type="AlphaFoldDB" id="A0AAC8ZG23"/>
<evidence type="ECO:0000313" key="1">
    <source>
        <dbReference type="EMBL" id="AKP64065.1"/>
    </source>
</evidence>
<accession>A0AAC8ZG23</accession>
<evidence type="ECO:0000313" key="2">
    <source>
        <dbReference type="Proteomes" id="UP000036000"/>
    </source>
</evidence>
<dbReference type="EMBL" id="CP012033">
    <property type="protein sequence ID" value="AKP64065.1"/>
    <property type="molecule type" value="Genomic_DNA"/>
</dbReference>
<proteinExistence type="predicted"/>